<organism evidence="3 4">
    <name type="scientific">Periconia macrospinosa</name>
    <dbReference type="NCBI Taxonomy" id="97972"/>
    <lineage>
        <taxon>Eukaryota</taxon>
        <taxon>Fungi</taxon>
        <taxon>Dikarya</taxon>
        <taxon>Ascomycota</taxon>
        <taxon>Pezizomycotina</taxon>
        <taxon>Dothideomycetes</taxon>
        <taxon>Pleosporomycetidae</taxon>
        <taxon>Pleosporales</taxon>
        <taxon>Massarineae</taxon>
        <taxon>Periconiaceae</taxon>
        <taxon>Periconia</taxon>
    </lineage>
</organism>
<feature type="region of interest" description="Disordered" evidence="2">
    <location>
        <begin position="854"/>
        <end position="892"/>
    </location>
</feature>
<protein>
    <submittedName>
        <fullName evidence="3">Uncharacterized protein</fullName>
    </submittedName>
</protein>
<evidence type="ECO:0000256" key="2">
    <source>
        <dbReference type="SAM" id="MobiDB-lite"/>
    </source>
</evidence>
<feature type="coiled-coil region" evidence="1">
    <location>
        <begin position="731"/>
        <end position="801"/>
    </location>
</feature>
<feature type="compositionally biased region" description="Polar residues" evidence="2">
    <location>
        <begin position="952"/>
        <end position="963"/>
    </location>
</feature>
<gene>
    <name evidence="3" type="ORF">DM02DRAFT_715038</name>
</gene>
<evidence type="ECO:0000256" key="1">
    <source>
        <dbReference type="SAM" id="Coils"/>
    </source>
</evidence>
<dbReference type="EMBL" id="KZ805308">
    <property type="protein sequence ID" value="PVI06540.1"/>
    <property type="molecule type" value="Genomic_DNA"/>
</dbReference>
<evidence type="ECO:0000313" key="4">
    <source>
        <dbReference type="Proteomes" id="UP000244855"/>
    </source>
</evidence>
<dbReference type="PANTHER" id="PTHR23159:SF31">
    <property type="entry name" value="CENTROSOME-ASSOCIATED PROTEIN CEP250 ISOFORM X1"/>
    <property type="match status" value="1"/>
</dbReference>
<reference evidence="3 4" key="1">
    <citation type="journal article" date="2018" name="Sci. Rep.">
        <title>Comparative genomics provides insights into the lifestyle and reveals functional heterogeneity of dark septate endophytic fungi.</title>
        <authorList>
            <person name="Knapp D.G."/>
            <person name="Nemeth J.B."/>
            <person name="Barry K."/>
            <person name="Hainaut M."/>
            <person name="Henrissat B."/>
            <person name="Johnson J."/>
            <person name="Kuo A."/>
            <person name="Lim J.H.P."/>
            <person name="Lipzen A."/>
            <person name="Nolan M."/>
            <person name="Ohm R.A."/>
            <person name="Tamas L."/>
            <person name="Grigoriev I.V."/>
            <person name="Spatafora J.W."/>
            <person name="Nagy L.G."/>
            <person name="Kovacs G.M."/>
        </authorList>
    </citation>
    <scope>NUCLEOTIDE SEQUENCE [LARGE SCALE GENOMIC DNA]</scope>
    <source>
        <strain evidence="3 4">DSE2036</strain>
    </source>
</reference>
<accession>A0A2V1EB05</accession>
<keyword evidence="4" id="KW-1185">Reference proteome</keyword>
<name>A0A2V1EB05_9PLEO</name>
<evidence type="ECO:0000313" key="3">
    <source>
        <dbReference type="EMBL" id="PVI06540.1"/>
    </source>
</evidence>
<dbReference type="AlphaFoldDB" id="A0A2V1EB05"/>
<dbReference type="STRING" id="97972.A0A2V1EB05"/>
<proteinExistence type="predicted"/>
<dbReference type="OrthoDB" id="5332870at2759"/>
<feature type="coiled-coil region" evidence="1">
    <location>
        <begin position="569"/>
        <end position="645"/>
    </location>
</feature>
<feature type="region of interest" description="Disordered" evidence="2">
    <location>
        <begin position="912"/>
        <end position="1003"/>
    </location>
</feature>
<keyword evidence="1" id="KW-0175">Coiled coil</keyword>
<dbReference type="PANTHER" id="PTHR23159">
    <property type="entry name" value="CENTROSOMAL PROTEIN 2"/>
    <property type="match status" value="1"/>
</dbReference>
<sequence length="1041" mass="116790">MATSKTDLSLELDRVIACRYPASLVNLAKHLAVADASEVRASISERAPCEIDKLASVVAVALPLWQYTIDILKSLSHSPEFITHLLIREPGLLDALLIKATSSQTAFEEYAELCIKLLSRRLPDSVPLPASAQSFFLQVFERTTTADASDTRALRSLYYMLSGACVGLVNLLPFQTRQEFDEKIHFILSSPATGKNVMQMLWCFGLTILAEHPHVFSRDLDHEMGSVPTALQWRTKAGKKIFQQGPKTVNLACLGVVWATGDGADIEDDEALEGIRIASRTVQFLEDSTRGGWRTSSTRASASFNKLASRIQRTDIDSGIQLEALRFYASIAGGSRIPPELVAEYGKSIGKTCLVAESQSWKECLSMSLPVFVVQMQQPDLPLMLKNILQSSILCTPTLNMENTRILCNELTTISARFPQFRFQMNEALCSSDVEPLLEKFLQIKCLQQDQFRQCQSHKHAVHRELVASTISMTTLLYSTSIAFLRKQQHLPAVIGQCTHPPRFSNLSSVSLFQQECTPLTGTHLQDWKERLKSELENQSHFQQDSIIRSVAQICHDLESRCETVEAPLRQEKERSNQLTEEVAALKEEIESLKLKRWEDSEHINALDADNERIEDERDHINAELTRLKANFEEANAKAAEASHAAQARYDNMETKFRSRIFEHEESVRAQKIENEDLHARILMLSNKLHENELKRQGLVSEAEILQSSLDDMQSKLVIEQEAKNRQDAALQETESELATVSEHLSDLQANLEKMQSKYEDELKTACAEAGRKYELLSNELHEVTEKREAMGRAYEKIQAELQQTQTTIPPLHKKISELTDESLQKDGEIENLSSSLHELRQWRTRIYESMMGLPSEVPPVPRPTKEASNPRTPRSHRRRKSTLAQDSGMVEPAGTQALSATAMENVANASFTSSGSMASECGSTPKRPKPRTSFKVPSMHTPYSHKPALTSRPTSKRLSPTKRSALRDVSPNRRHTTVGFAIPEIEGGQNTQQSLPLRKRRGSLSESGQLDFDLDSFLVGTPRIPVSRVAHSEEDSTTEL</sequence>
<dbReference type="Proteomes" id="UP000244855">
    <property type="component" value="Unassembled WGS sequence"/>
</dbReference>